<evidence type="ECO:0000313" key="1">
    <source>
        <dbReference type="EMBL" id="ELQ60054.1"/>
    </source>
</evidence>
<dbReference type="AlphaFoldDB" id="L7IWV4"/>
<gene>
    <name evidence="1" type="ORF">OOW_P131scaffold01316g6</name>
</gene>
<accession>L7IWV4</accession>
<dbReference type="EMBL" id="JH794803">
    <property type="protein sequence ID" value="ELQ60054.1"/>
    <property type="molecule type" value="Genomic_DNA"/>
</dbReference>
<sequence length="28" mass="3327">MYLRLMIAGNTLSLKLPYRIISNPPWHK</sequence>
<protein>
    <submittedName>
        <fullName evidence="1">Uncharacterized protein</fullName>
    </submittedName>
</protein>
<reference evidence="1" key="1">
    <citation type="journal article" date="2012" name="PLoS Genet.">
        <title>Comparative analysis of the genomes of two field isolates of the rice blast fungus Magnaporthe oryzae.</title>
        <authorList>
            <person name="Xue M."/>
            <person name="Yang J."/>
            <person name="Li Z."/>
            <person name="Hu S."/>
            <person name="Yao N."/>
            <person name="Dean R.A."/>
            <person name="Zhao W."/>
            <person name="Shen M."/>
            <person name="Zhang H."/>
            <person name="Li C."/>
            <person name="Liu L."/>
            <person name="Cao L."/>
            <person name="Xu X."/>
            <person name="Xing Y."/>
            <person name="Hsiang T."/>
            <person name="Zhang Z."/>
            <person name="Xu J.R."/>
            <person name="Peng Y.L."/>
        </authorList>
    </citation>
    <scope>NUCLEOTIDE SEQUENCE [LARGE SCALE GENOMIC DNA]</scope>
    <source>
        <strain evidence="1">P131</strain>
    </source>
</reference>
<organism>
    <name type="scientific">Pyricularia oryzae (strain P131)</name>
    <name type="common">Rice blast fungus</name>
    <name type="synonym">Magnaporthe oryzae</name>
    <dbReference type="NCBI Taxonomy" id="1143193"/>
    <lineage>
        <taxon>Eukaryota</taxon>
        <taxon>Fungi</taxon>
        <taxon>Dikarya</taxon>
        <taxon>Ascomycota</taxon>
        <taxon>Pezizomycotina</taxon>
        <taxon>Sordariomycetes</taxon>
        <taxon>Sordariomycetidae</taxon>
        <taxon>Magnaporthales</taxon>
        <taxon>Pyriculariaceae</taxon>
        <taxon>Pyricularia</taxon>
    </lineage>
</organism>
<proteinExistence type="predicted"/>
<name>L7IWV4_PYRO1</name>